<dbReference type="SUPFAM" id="SSF57850">
    <property type="entry name" value="RING/U-box"/>
    <property type="match status" value="1"/>
</dbReference>
<keyword evidence="4 11" id="KW-0808">Transferase</keyword>
<dbReference type="InterPro" id="IPR018957">
    <property type="entry name" value="Znf_C3HC4_RING-type"/>
</dbReference>
<dbReference type="GO" id="GO:0005789">
    <property type="term" value="C:endoplasmic reticulum membrane"/>
    <property type="evidence" value="ECO:0007669"/>
    <property type="project" value="UniProtKB-SubCell"/>
</dbReference>
<name>A0A251RRS5_HELAN</name>
<dbReference type="Gramene" id="mRNA:HanXRQr2_Chr17g0809811">
    <property type="protein sequence ID" value="CDS:HanXRQr2_Chr17g0809811.1"/>
    <property type="gene ID" value="HanXRQr2_Chr17g0809811"/>
</dbReference>
<evidence type="ECO:0000256" key="10">
    <source>
        <dbReference type="PROSITE-ProRule" id="PRU00175"/>
    </source>
</evidence>
<dbReference type="InterPro" id="IPR013083">
    <property type="entry name" value="Znf_RING/FYVE/PHD"/>
</dbReference>
<keyword evidence="11" id="KW-0812">Transmembrane</keyword>
<evidence type="ECO:0000256" key="4">
    <source>
        <dbReference type="ARBA" id="ARBA00022679"/>
    </source>
</evidence>
<dbReference type="STRING" id="4232.A0A251RRS5"/>
<keyword evidence="6 10" id="KW-0863">Zinc-finger</keyword>
<comment type="domain">
    <text evidence="11">The RING-type zinc finger domain is responsible for E3 ligase activity.</text>
</comment>
<dbReference type="SMART" id="SM00184">
    <property type="entry name" value="RING"/>
    <property type="match status" value="1"/>
</dbReference>
<dbReference type="GO" id="GO:0008270">
    <property type="term" value="F:zinc ion binding"/>
    <property type="evidence" value="ECO:0007669"/>
    <property type="project" value="UniProtKB-KW"/>
</dbReference>
<dbReference type="GO" id="GO:0016567">
    <property type="term" value="P:protein ubiquitination"/>
    <property type="evidence" value="ECO:0007669"/>
    <property type="project" value="UniProtKB-UniPathway"/>
</dbReference>
<keyword evidence="7 11" id="KW-0833">Ubl conjugation pathway</keyword>
<evidence type="ECO:0000256" key="8">
    <source>
        <dbReference type="ARBA" id="ARBA00022833"/>
    </source>
</evidence>
<dbReference type="InterPro" id="IPR045103">
    <property type="entry name" value="RNF5/RNF185-like"/>
</dbReference>
<dbReference type="PROSITE" id="PS00518">
    <property type="entry name" value="ZF_RING_1"/>
    <property type="match status" value="1"/>
</dbReference>
<dbReference type="FunCoup" id="A0A251RRS5">
    <property type="interactions" value="7"/>
</dbReference>
<evidence type="ECO:0000256" key="2">
    <source>
        <dbReference type="ARBA" id="ARBA00004308"/>
    </source>
</evidence>
<comment type="pathway">
    <text evidence="3 11">Protein modification; protein ubiquitination.</text>
</comment>
<keyword evidence="11" id="KW-0256">Endoplasmic reticulum</keyword>
<comment type="function">
    <text evidence="11">E3 ubiquitin-protein ligase.</text>
</comment>
<evidence type="ECO:0000256" key="11">
    <source>
        <dbReference type="RuleBase" id="RU369090"/>
    </source>
</evidence>
<feature type="domain" description="RING-type" evidence="12">
    <location>
        <begin position="34"/>
        <end position="83"/>
    </location>
</feature>
<evidence type="ECO:0000256" key="1">
    <source>
        <dbReference type="ARBA" id="ARBA00000900"/>
    </source>
</evidence>
<dbReference type="GO" id="GO:0036503">
    <property type="term" value="P:ERAD pathway"/>
    <property type="evidence" value="ECO:0000318"/>
    <property type="project" value="GO_Central"/>
</dbReference>
<dbReference type="Gene3D" id="3.30.40.10">
    <property type="entry name" value="Zinc/RING finger domain, C3HC4 (zinc finger)"/>
    <property type="match status" value="1"/>
</dbReference>
<accession>A0A251RRS5</accession>
<evidence type="ECO:0000256" key="9">
    <source>
        <dbReference type="ARBA" id="ARBA00023136"/>
    </source>
</evidence>
<organism evidence="14 15">
    <name type="scientific">Helianthus annuus</name>
    <name type="common">Common sunflower</name>
    <dbReference type="NCBI Taxonomy" id="4232"/>
    <lineage>
        <taxon>Eukaryota</taxon>
        <taxon>Viridiplantae</taxon>
        <taxon>Streptophyta</taxon>
        <taxon>Embryophyta</taxon>
        <taxon>Tracheophyta</taxon>
        <taxon>Spermatophyta</taxon>
        <taxon>Magnoliopsida</taxon>
        <taxon>eudicotyledons</taxon>
        <taxon>Gunneridae</taxon>
        <taxon>Pentapetalae</taxon>
        <taxon>asterids</taxon>
        <taxon>campanulids</taxon>
        <taxon>Asterales</taxon>
        <taxon>Asteraceae</taxon>
        <taxon>Asteroideae</taxon>
        <taxon>Heliantheae alliance</taxon>
        <taxon>Heliantheae</taxon>
        <taxon>Helianthus</taxon>
    </lineage>
</organism>
<comment type="subcellular location">
    <subcellularLocation>
        <location evidence="2">Endomembrane system</location>
    </subcellularLocation>
    <subcellularLocation>
        <location evidence="11">Endoplasmic reticulum membrane</location>
        <topology evidence="11">Single-pass type IV membrane protein</topology>
    </subcellularLocation>
</comment>
<keyword evidence="5 11" id="KW-0479">Metal-binding</keyword>
<comment type="catalytic activity">
    <reaction evidence="1 11">
        <text>S-ubiquitinyl-[E2 ubiquitin-conjugating enzyme]-L-cysteine + [acceptor protein]-L-lysine = [E2 ubiquitin-conjugating enzyme]-L-cysteine + N(6)-ubiquitinyl-[acceptor protein]-L-lysine.</text>
        <dbReference type="EC" id="2.3.2.27"/>
    </reaction>
</comment>
<dbReference type="Proteomes" id="UP000215914">
    <property type="component" value="Chromosome 17"/>
</dbReference>
<keyword evidence="9 11" id="KW-0472">Membrane</keyword>
<evidence type="ECO:0000256" key="6">
    <source>
        <dbReference type="ARBA" id="ARBA00022771"/>
    </source>
</evidence>
<dbReference type="GO" id="GO:0061630">
    <property type="term" value="F:ubiquitin protein ligase activity"/>
    <property type="evidence" value="ECO:0000318"/>
    <property type="project" value="GO_Central"/>
</dbReference>
<evidence type="ECO:0000259" key="12">
    <source>
        <dbReference type="PROSITE" id="PS50089"/>
    </source>
</evidence>
<dbReference type="Pfam" id="PF00097">
    <property type="entry name" value="zf-C3HC4"/>
    <property type="match status" value="1"/>
</dbReference>
<protein>
    <recommendedName>
        <fullName evidence="11">E3 ubiquitin-protein ligase RMA</fullName>
        <ecNumber evidence="11">2.3.2.27</ecNumber>
    </recommendedName>
    <alternativeName>
        <fullName evidence="11">Protein RING membrane-anchor</fullName>
    </alternativeName>
    <alternativeName>
        <fullName evidence="11">RING-type E3 ubiquitin transferase RMA</fullName>
    </alternativeName>
</protein>
<keyword evidence="11" id="KW-1133">Transmembrane helix</keyword>
<evidence type="ECO:0000313" key="13">
    <source>
        <dbReference type="EMBL" id="KAF5756030.1"/>
    </source>
</evidence>
<evidence type="ECO:0000313" key="14">
    <source>
        <dbReference type="EMBL" id="OTF86960.1"/>
    </source>
</evidence>
<reference evidence="14" key="2">
    <citation type="submission" date="2017-02" db="EMBL/GenBank/DDBJ databases">
        <title>Sunflower complete genome.</title>
        <authorList>
            <person name="Langlade N."/>
            <person name="Munos S."/>
        </authorList>
    </citation>
    <scope>NUCLEOTIDE SEQUENCE [LARGE SCALE GENOMIC DNA]</scope>
    <source>
        <tissue evidence="14">Leaves</tissue>
    </source>
</reference>
<evidence type="ECO:0000313" key="15">
    <source>
        <dbReference type="Proteomes" id="UP000215914"/>
    </source>
</evidence>
<reference evidence="13 15" key="1">
    <citation type="journal article" date="2017" name="Nature">
        <title>The sunflower genome provides insights into oil metabolism, flowering and Asterid evolution.</title>
        <authorList>
            <person name="Badouin H."/>
            <person name="Gouzy J."/>
            <person name="Grassa C.J."/>
            <person name="Murat F."/>
            <person name="Staton S.E."/>
            <person name="Cottret L."/>
            <person name="Lelandais-Briere C."/>
            <person name="Owens G.L."/>
            <person name="Carrere S."/>
            <person name="Mayjonade B."/>
            <person name="Legrand L."/>
            <person name="Gill N."/>
            <person name="Kane N.C."/>
            <person name="Bowers J.E."/>
            <person name="Hubner S."/>
            <person name="Bellec A."/>
            <person name="Berard A."/>
            <person name="Berges H."/>
            <person name="Blanchet N."/>
            <person name="Boniface M.C."/>
            <person name="Brunel D."/>
            <person name="Catrice O."/>
            <person name="Chaidir N."/>
            <person name="Claudel C."/>
            <person name="Donnadieu C."/>
            <person name="Faraut T."/>
            <person name="Fievet G."/>
            <person name="Helmstetter N."/>
            <person name="King M."/>
            <person name="Knapp S.J."/>
            <person name="Lai Z."/>
            <person name="Le Paslier M.C."/>
            <person name="Lippi Y."/>
            <person name="Lorenzon L."/>
            <person name="Mandel J.R."/>
            <person name="Marage G."/>
            <person name="Marchand G."/>
            <person name="Marquand E."/>
            <person name="Bret-Mestries E."/>
            <person name="Morien E."/>
            <person name="Nambeesan S."/>
            <person name="Nguyen T."/>
            <person name="Pegot-Espagnet P."/>
            <person name="Pouilly N."/>
            <person name="Raftis F."/>
            <person name="Sallet E."/>
            <person name="Schiex T."/>
            <person name="Thomas J."/>
            <person name="Vandecasteele C."/>
            <person name="Vares D."/>
            <person name="Vear F."/>
            <person name="Vautrin S."/>
            <person name="Crespi M."/>
            <person name="Mangin B."/>
            <person name="Burke J.M."/>
            <person name="Salse J."/>
            <person name="Munos S."/>
            <person name="Vincourt P."/>
            <person name="Rieseberg L.H."/>
            <person name="Langlade N.B."/>
        </authorList>
    </citation>
    <scope>NUCLEOTIDE SEQUENCE [LARGE SCALE GENOMIC DNA]</scope>
    <source>
        <strain evidence="15">cv. SF193</strain>
        <tissue evidence="13">Leaves</tissue>
    </source>
</reference>
<dbReference type="OMA" id="VGEVCEM"/>
<evidence type="ECO:0000256" key="5">
    <source>
        <dbReference type="ARBA" id="ARBA00022723"/>
    </source>
</evidence>
<proteinExistence type="predicted"/>
<keyword evidence="8 11" id="KW-0862">Zinc</keyword>
<dbReference type="InterPro" id="IPR001841">
    <property type="entry name" value="Znf_RING"/>
</dbReference>
<dbReference type="GO" id="GO:0044390">
    <property type="term" value="F:ubiquitin-like protein conjugating enzyme binding"/>
    <property type="evidence" value="ECO:0000318"/>
    <property type="project" value="GO_Central"/>
</dbReference>
<keyword evidence="15" id="KW-1185">Reference proteome</keyword>
<reference evidence="13" key="3">
    <citation type="submission" date="2020-06" db="EMBL/GenBank/DDBJ databases">
        <title>Helianthus annuus Genome sequencing and assembly Release 2.</title>
        <authorList>
            <person name="Gouzy J."/>
            <person name="Langlade N."/>
            <person name="Munos S."/>
        </authorList>
    </citation>
    <scope>NUCLEOTIDE SEQUENCE</scope>
    <source>
        <tissue evidence="13">Leaves</tissue>
    </source>
</reference>
<dbReference type="GO" id="GO:0006511">
    <property type="term" value="P:ubiquitin-dependent protein catabolic process"/>
    <property type="evidence" value="ECO:0000318"/>
    <property type="project" value="GO_Central"/>
</dbReference>
<dbReference type="EC" id="2.3.2.27" evidence="11"/>
<dbReference type="InterPro" id="IPR017907">
    <property type="entry name" value="Znf_RING_CS"/>
</dbReference>
<sequence>MEQYSQEIMDVNNIVKEKKTSSNVVEYENGGFDCNICLDSVQEPMVTLCGHLYCYPCIYKWIHQQNTSLDIPNKNNPQCPVCKRDISQKTLIPLYGRGQTAKSQIEKKCLDHLGMIQRRPHSPSCGTRVVPTQQTQGFITVSDVINPTSPTMGMLGEMLYGSLLGNIQASLYAYPNSYNLVPVSTRRARRHTMQADRSLGRICFFLFCCMMMCLILF</sequence>
<dbReference type="EMBL" id="MNCJ02000332">
    <property type="protein sequence ID" value="KAF5756030.1"/>
    <property type="molecule type" value="Genomic_DNA"/>
</dbReference>
<dbReference type="InParanoid" id="A0A251RRS5"/>
<dbReference type="PROSITE" id="PS50089">
    <property type="entry name" value="ZF_RING_2"/>
    <property type="match status" value="1"/>
</dbReference>
<evidence type="ECO:0000256" key="3">
    <source>
        <dbReference type="ARBA" id="ARBA00004906"/>
    </source>
</evidence>
<dbReference type="UniPathway" id="UPA00143"/>
<dbReference type="EMBL" id="CM007906">
    <property type="protein sequence ID" value="OTF86960.1"/>
    <property type="molecule type" value="Genomic_DNA"/>
</dbReference>
<dbReference type="PANTHER" id="PTHR12313">
    <property type="entry name" value="E3 UBIQUITIN-PROTEIN LIGASE RNF5-RELATED"/>
    <property type="match status" value="1"/>
</dbReference>
<evidence type="ECO:0000256" key="7">
    <source>
        <dbReference type="ARBA" id="ARBA00022786"/>
    </source>
</evidence>
<gene>
    <name evidence="14" type="ORF">HannXRQ_Chr17g0556511</name>
    <name evidence="13" type="ORF">HanXRQr2_Chr17g0809811</name>
</gene>
<feature type="transmembrane region" description="Helical" evidence="11">
    <location>
        <begin position="199"/>
        <end position="216"/>
    </location>
</feature>
<dbReference type="AlphaFoldDB" id="A0A251RRS5"/>